<dbReference type="AlphaFoldDB" id="A0A1Y1XIZ3"/>
<accession>A0A1Y1XIZ3</accession>
<dbReference type="SUPFAM" id="SSF74924">
    <property type="entry name" value="Cap-Gly domain"/>
    <property type="match status" value="1"/>
</dbReference>
<feature type="coiled-coil region" evidence="1">
    <location>
        <begin position="355"/>
        <end position="422"/>
    </location>
</feature>
<reference evidence="4 5" key="1">
    <citation type="submission" date="2016-08" db="EMBL/GenBank/DDBJ databases">
        <title>A Parts List for Fungal Cellulosomes Revealed by Comparative Genomics.</title>
        <authorList>
            <consortium name="DOE Joint Genome Institute"/>
            <person name="Haitjema C.H."/>
            <person name="Gilmore S.P."/>
            <person name="Henske J.K."/>
            <person name="Solomon K.V."/>
            <person name="De Groot R."/>
            <person name="Kuo A."/>
            <person name="Mondo S.J."/>
            <person name="Salamov A.A."/>
            <person name="Labutti K."/>
            <person name="Zhao Z."/>
            <person name="Chiniquy J."/>
            <person name="Barry K."/>
            <person name="Brewer H.M."/>
            <person name="Purvine S.O."/>
            <person name="Wright A.T."/>
            <person name="Boxma B."/>
            <person name="Van Alen T."/>
            <person name="Hackstein J.H."/>
            <person name="Baker S.E."/>
            <person name="Grigoriev I.V."/>
            <person name="O'Malley M.A."/>
        </authorList>
    </citation>
    <scope>NUCLEOTIDE SEQUENCE [LARGE SCALE GENOMIC DNA]</scope>
    <source>
        <strain evidence="4 5">S4</strain>
    </source>
</reference>
<sequence length="518" mass="58332">MTSMKKRVSTISNMSSASANNEEIPINSIVKVKSTGLEGILLFVGKTEFKDGIWYGIRLFNEGQGKNDGSVNGVYYFDCPPSSGVFVLRKNIELIEAYKAPVVNQFTPPQSPYGLKGTKRDSVLSSTGTAGRNKRESVLSSISSNRTVIANKRESMMSNSSLRSWGKHRNSELEPPKEPLAINTMPANLPSNMGMPMSSSSAHASLVAATNDQASSIVNEQSNIIQELQRELAEKERKLREIQCNIDDAKSAAKRTEIARKQCEKLEEQLKEARQETEDLKKEKETVQEELQKSKDQYKELLNDYEILVNEFENYSKETTATVAAVAEMGSVNDCEEEKDANGNIVKKTVNKENVSLLLKEMQDLKDRCKKAEAKVAEYERNDNTKMYPATRALLEMKEKKIQQLEKQLSELKLNKKLISSDSVNGSNSTLNNSSSNVSLNSPVSTISDPTTIVSNQEYIDLRTQLLTAEDSKIALENRCYRLEKEIESWKSKVQQQNLSYWMPRESSRTRLTTYKYM</sequence>
<keyword evidence="5" id="KW-1185">Reference proteome</keyword>
<evidence type="ECO:0000256" key="2">
    <source>
        <dbReference type="SAM" id="MobiDB-lite"/>
    </source>
</evidence>
<dbReference type="PANTHER" id="PTHR18916:SF83">
    <property type="entry name" value="TIP ELONGATION PROTEIN 1"/>
    <property type="match status" value="1"/>
</dbReference>
<feature type="region of interest" description="Disordered" evidence="2">
    <location>
        <begin position="159"/>
        <end position="180"/>
    </location>
</feature>
<feature type="domain" description="CAP-Gly" evidence="3">
    <location>
        <begin position="45"/>
        <end position="88"/>
    </location>
</feature>
<evidence type="ECO:0000259" key="3">
    <source>
        <dbReference type="PROSITE" id="PS50245"/>
    </source>
</evidence>
<gene>
    <name evidence="4" type="ORF">BCR32DRAFT_265479</name>
</gene>
<protein>
    <recommendedName>
        <fullName evidence="3">CAP-Gly domain-containing protein</fullName>
    </recommendedName>
</protein>
<dbReference type="Gene3D" id="2.30.30.190">
    <property type="entry name" value="CAP Gly-rich-like domain"/>
    <property type="match status" value="1"/>
</dbReference>
<feature type="region of interest" description="Disordered" evidence="2">
    <location>
        <begin position="423"/>
        <end position="443"/>
    </location>
</feature>
<keyword evidence="1" id="KW-0175">Coiled coil</keyword>
<evidence type="ECO:0000256" key="1">
    <source>
        <dbReference type="SAM" id="Coils"/>
    </source>
</evidence>
<feature type="coiled-coil region" evidence="1">
    <location>
        <begin position="211"/>
        <end position="318"/>
    </location>
</feature>
<feature type="region of interest" description="Disordered" evidence="2">
    <location>
        <begin position="111"/>
        <end position="138"/>
    </location>
</feature>
<dbReference type="OrthoDB" id="2130750at2759"/>
<dbReference type="InterPro" id="IPR036859">
    <property type="entry name" value="CAP-Gly_dom_sf"/>
</dbReference>
<dbReference type="Pfam" id="PF01302">
    <property type="entry name" value="CAP_GLY"/>
    <property type="match status" value="1"/>
</dbReference>
<reference evidence="4 5" key="2">
    <citation type="submission" date="2016-08" db="EMBL/GenBank/DDBJ databases">
        <title>Pervasive Adenine N6-methylation of Active Genes in Fungi.</title>
        <authorList>
            <consortium name="DOE Joint Genome Institute"/>
            <person name="Mondo S.J."/>
            <person name="Dannebaum R.O."/>
            <person name="Kuo R.C."/>
            <person name="Labutti K."/>
            <person name="Haridas S."/>
            <person name="Kuo A."/>
            <person name="Salamov A."/>
            <person name="Ahrendt S.R."/>
            <person name="Lipzen A."/>
            <person name="Sullivan W."/>
            <person name="Andreopoulos W.B."/>
            <person name="Clum A."/>
            <person name="Lindquist E."/>
            <person name="Daum C."/>
            <person name="Ramamoorthy G.K."/>
            <person name="Gryganskyi A."/>
            <person name="Culley D."/>
            <person name="Magnuson J.K."/>
            <person name="James T.Y."/>
            <person name="O'Malley M.A."/>
            <person name="Stajich J.E."/>
            <person name="Spatafora J.W."/>
            <person name="Visel A."/>
            <person name="Grigoriev I.V."/>
        </authorList>
    </citation>
    <scope>NUCLEOTIDE SEQUENCE [LARGE SCALE GENOMIC DNA]</scope>
    <source>
        <strain evidence="4 5">S4</strain>
    </source>
</reference>
<name>A0A1Y1XIZ3_9FUNG</name>
<dbReference type="STRING" id="1754192.A0A1Y1XIZ3"/>
<dbReference type="PROSITE" id="PS50245">
    <property type="entry name" value="CAP_GLY_2"/>
    <property type="match status" value="1"/>
</dbReference>
<dbReference type="EMBL" id="MCFG01000031">
    <property type="protein sequence ID" value="ORX85729.1"/>
    <property type="molecule type" value="Genomic_DNA"/>
</dbReference>
<dbReference type="Proteomes" id="UP000193944">
    <property type="component" value="Unassembled WGS sequence"/>
</dbReference>
<proteinExistence type="predicted"/>
<dbReference type="PROSITE" id="PS00845">
    <property type="entry name" value="CAP_GLY_1"/>
    <property type="match status" value="1"/>
</dbReference>
<evidence type="ECO:0000313" key="4">
    <source>
        <dbReference type="EMBL" id="ORX85729.1"/>
    </source>
</evidence>
<dbReference type="PANTHER" id="PTHR18916">
    <property type="entry name" value="DYNACTIN 1-RELATED MICROTUBULE-BINDING"/>
    <property type="match status" value="1"/>
</dbReference>
<comment type="caution">
    <text evidence="4">The sequence shown here is derived from an EMBL/GenBank/DDBJ whole genome shotgun (WGS) entry which is preliminary data.</text>
</comment>
<evidence type="ECO:0000313" key="5">
    <source>
        <dbReference type="Proteomes" id="UP000193944"/>
    </source>
</evidence>
<organism evidence="4 5">
    <name type="scientific">Anaeromyces robustus</name>
    <dbReference type="NCBI Taxonomy" id="1754192"/>
    <lineage>
        <taxon>Eukaryota</taxon>
        <taxon>Fungi</taxon>
        <taxon>Fungi incertae sedis</taxon>
        <taxon>Chytridiomycota</taxon>
        <taxon>Chytridiomycota incertae sedis</taxon>
        <taxon>Neocallimastigomycetes</taxon>
        <taxon>Neocallimastigales</taxon>
        <taxon>Neocallimastigaceae</taxon>
        <taxon>Anaeromyces</taxon>
    </lineage>
</organism>
<dbReference type="InterPro" id="IPR000938">
    <property type="entry name" value="CAP-Gly_domain"/>
</dbReference>
<dbReference type="SMART" id="SM01052">
    <property type="entry name" value="CAP_GLY"/>
    <property type="match status" value="1"/>
</dbReference>